<protein>
    <submittedName>
        <fullName evidence="1">Uncharacterized protein</fullName>
    </submittedName>
</protein>
<sequence length="143" mass="15760">MSDYSTDLWKTLRIWAHGVANKQLDLDETDLFLLTTADLTPGSAGYLLQPLVSGVRDESRGLEALEAARKTSTSKDNKKAYEAFDKLSADERRAMVARIQVIGNAPDVDAVEKLLLERVVSAGRASRIPPRCRRPSASRSARC</sequence>
<accession>A0A5S4EZR6</accession>
<dbReference type="RefSeq" id="WP_138672658.1">
    <property type="nucleotide sequence ID" value="NZ_VCKY01000245.1"/>
</dbReference>
<name>A0A5S4EZR6_9ACTN</name>
<dbReference type="AlphaFoldDB" id="A0A5S4EZR6"/>
<evidence type="ECO:0000313" key="2">
    <source>
        <dbReference type="Proteomes" id="UP000309128"/>
    </source>
</evidence>
<comment type="caution">
    <text evidence="1">The sequence shown here is derived from an EMBL/GenBank/DDBJ whole genome shotgun (WGS) entry which is preliminary data.</text>
</comment>
<dbReference type="OrthoDB" id="2786695at2"/>
<gene>
    <name evidence="1" type="ORF">ETD86_44480</name>
</gene>
<reference evidence="1 2" key="1">
    <citation type="submission" date="2019-05" db="EMBL/GenBank/DDBJ databases">
        <title>Draft genome sequence of Nonomuraea turkmeniaca DSM 43926.</title>
        <authorList>
            <person name="Saricaoglu S."/>
            <person name="Isik K."/>
        </authorList>
    </citation>
    <scope>NUCLEOTIDE SEQUENCE [LARGE SCALE GENOMIC DNA]</scope>
    <source>
        <strain evidence="1 2">DSM 43926</strain>
    </source>
</reference>
<keyword evidence="2" id="KW-1185">Reference proteome</keyword>
<dbReference type="EMBL" id="VCKY01000245">
    <property type="protein sequence ID" value="TMR09212.1"/>
    <property type="molecule type" value="Genomic_DNA"/>
</dbReference>
<dbReference type="Proteomes" id="UP000309128">
    <property type="component" value="Unassembled WGS sequence"/>
</dbReference>
<evidence type="ECO:0000313" key="1">
    <source>
        <dbReference type="EMBL" id="TMR09212.1"/>
    </source>
</evidence>
<proteinExistence type="predicted"/>
<organism evidence="1 2">
    <name type="scientific">Nonomuraea turkmeniaca</name>
    <dbReference type="NCBI Taxonomy" id="103838"/>
    <lineage>
        <taxon>Bacteria</taxon>
        <taxon>Bacillati</taxon>
        <taxon>Actinomycetota</taxon>
        <taxon>Actinomycetes</taxon>
        <taxon>Streptosporangiales</taxon>
        <taxon>Streptosporangiaceae</taxon>
        <taxon>Nonomuraea</taxon>
    </lineage>
</organism>